<dbReference type="Pfam" id="PF00643">
    <property type="entry name" value="zf-B_box"/>
    <property type="match status" value="1"/>
</dbReference>
<dbReference type="GeneID" id="111103439"/>
<protein>
    <submittedName>
        <fullName evidence="6">E3 ubiquitin-protein ligase TRIM71-like</fullName>
    </submittedName>
</protein>
<proteinExistence type="predicted"/>
<feature type="domain" description="B box-type" evidence="4">
    <location>
        <begin position="57"/>
        <end position="100"/>
    </location>
</feature>
<evidence type="ECO:0000259" key="4">
    <source>
        <dbReference type="PROSITE" id="PS50119"/>
    </source>
</evidence>
<feature type="compositionally biased region" description="Acidic residues" evidence="3">
    <location>
        <begin position="307"/>
        <end position="325"/>
    </location>
</feature>
<evidence type="ECO:0000256" key="1">
    <source>
        <dbReference type="PROSITE-ProRule" id="PRU00024"/>
    </source>
</evidence>
<evidence type="ECO:0000256" key="2">
    <source>
        <dbReference type="SAM" id="Coils"/>
    </source>
</evidence>
<dbReference type="OrthoDB" id="6045681at2759"/>
<sequence length="363" mass="42038">MASAFPEEDMQELCDICQSDRIGYCLKCMVGLCEKCKDTHVDNGDEHDLINLPPLKPNMPMCREHDDRESSLYCWGCQVPLCEECAQEKHQKEGHDVIKMMTAAIMKRNQLVRDYAEEKHKLTPKLLSQAQNIEEGVEAYKAYFQNLKDAMRAQAEKLKEMVNEIVEERQRELKEMERNSNMILEDQRQKLEGHVAEIHDTINEYRETEQSGDPQKIKEFADKNFDKIQRLKQFPELVKVTPPTYESPQVDVEFIRKMLGTIVIKQHTWTTTEPLKFPDQEELTELPTLDKEEVRKKFGTLVVTEAEATEEETREDPMTETEEETTSPGDGEVEMQSVIPQHIPNEDIDAETKDNGKNVSDTE</sequence>
<gene>
    <name evidence="6" type="primary">LOC111103439</name>
</gene>
<keyword evidence="2" id="KW-0175">Coiled coil</keyword>
<dbReference type="GO" id="GO:0061630">
    <property type="term" value="F:ubiquitin protein ligase activity"/>
    <property type="evidence" value="ECO:0007669"/>
    <property type="project" value="TreeGrafter"/>
</dbReference>
<name>A0A8B8AP60_CRAVI</name>
<dbReference type="InterPro" id="IPR000315">
    <property type="entry name" value="Znf_B-box"/>
</dbReference>
<keyword evidence="1" id="KW-0862">Zinc</keyword>
<dbReference type="Proteomes" id="UP000694844">
    <property type="component" value="Chromosome 7"/>
</dbReference>
<dbReference type="SUPFAM" id="SSF57845">
    <property type="entry name" value="B-box zinc-binding domain"/>
    <property type="match status" value="1"/>
</dbReference>
<reference evidence="6" key="1">
    <citation type="submission" date="2025-08" db="UniProtKB">
        <authorList>
            <consortium name="RefSeq"/>
        </authorList>
    </citation>
    <scope>IDENTIFICATION</scope>
    <source>
        <tissue evidence="6">Whole sample</tissue>
    </source>
</reference>
<evidence type="ECO:0000313" key="6">
    <source>
        <dbReference type="RefSeq" id="XP_022292428.1"/>
    </source>
</evidence>
<accession>A0A8B8AP60</accession>
<dbReference type="InterPro" id="IPR047153">
    <property type="entry name" value="TRIM45/56/19-like"/>
</dbReference>
<dbReference type="GO" id="GO:0008270">
    <property type="term" value="F:zinc ion binding"/>
    <property type="evidence" value="ECO:0007669"/>
    <property type="project" value="UniProtKB-KW"/>
</dbReference>
<dbReference type="Gene3D" id="3.30.160.60">
    <property type="entry name" value="Classic Zinc Finger"/>
    <property type="match status" value="1"/>
</dbReference>
<dbReference type="PANTHER" id="PTHR25462:SF296">
    <property type="entry name" value="MEIOTIC P26, ISOFORM F"/>
    <property type="match status" value="1"/>
</dbReference>
<evidence type="ECO:0000313" key="5">
    <source>
        <dbReference type="Proteomes" id="UP000694844"/>
    </source>
</evidence>
<keyword evidence="1" id="KW-0863">Zinc-finger</keyword>
<organism evidence="5 6">
    <name type="scientific">Crassostrea virginica</name>
    <name type="common">Eastern oyster</name>
    <dbReference type="NCBI Taxonomy" id="6565"/>
    <lineage>
        <taxon>Eukaryota</taxon>
        <taxon>Metazoa</taxon>
        <taxon>Spiralia</taxon>
        <taxon>Lophotrochozoa</taxon>
        <taxon>Mollusca</taxon>
        <taxon>Bivalvia</taxon>
        <taxon>Autobranchia</taxon>
        <taxon>Pteriomorphia</taxon>
        <taxon>Ostreida</taxon>
        <taxon>Ostreoidea</taxon>
        <taxon>Ostreidae</taxon>
        <taxon>Crassostrea</taxon>
    </lineage>
</organism>
<keyword evidence="1" id="KW-0479">Metal-binding</keyword>
<dbReference type="SMART" id="SM00336">
    <property type="entry name" value="BBOX"/>
    <property type="match status" value="2"/>
</dbReference>
<dbReference type="KEGG" id="cvn:111103439"/>
<dbReference type="PANTHER" id="PTHR25462">
    <property type="entry name" value="BONUS, ISOFORM C-RELATED"/>
    <property type="match status" value="1"/>
</dbReference>
<evidence type="ECO:0000256" key="3">
    <source>
        <dbReference type="SAM" id="MobiDB-lite"/>
    </source>
</evidence>
<feature type="coiled-coil region" evidence="2">
    <location>
        <begin position="144"/>
        <end position="204"/>
    </location>
</feature>
<keyword evidence="5" id="KW-1185">Reference proteome</keyword>
<dbReference type="RefSeq" id="XP_022292428.1">
    <property type="nucleotide sequence ID" value="XM_022436720.1"/>
</dbReference>
<feature type="region of interest" description="Disordered" evidence="3">
    <location>
        <begin position="305"/>
        <end position="363"/>
    </location>
</feature>
<dbReference type="PROSITE" id="PS50119">
    <property type="entry name" value="ZF_BBOX"/>
    <property type="match status" value="1"/>
</dbReference>
<dbReference type="AlphaFoldDB" id="A0A8B8AP60"/>